<keyword evidence="7" id="KW-1185">Reference proteome</keyword>
<comment type="function">
    <text evidence="5">Plays a role in cell envelope biogenesis, maintenance of cell envelope integrity and membrane homeostasis.</text>
</comment>
<dbReference type="RefSeq" id="WP_390330628.1">
    <property type="nucleotide sequence ID" value="NZ_JBHRTP010000003.1"/>
</dbReference>
<name>A0ABV7EYI7_9BURK</name>
<dbReference type="Pfam" id="PF04279">
    <property type="entry name" value="IspA"/>
    <property type="match status" value="1"/>
</dbReference>
<evidence type="ECO:0000313" key="7">
    <source>
        <dbReference type="Proteomes" id="UP001595530"/>
    </source>
</evidence>
<keyword evidence="4 5" id="KW-0472">Membrane</keyword>
<evidence type="ECO:0000256" key="3">
    <source>
        <dbReference type="ARBA" id="ARBA00022989"/>
    </source>
</evidence>
<evidence type="ECO:0000256" key="5">
    <source>
        <dbReference type="HAMAP-Rule" id="MF_00189"/>
    </source>
</evidence>
<dbReference type="Proteomes" id="UP001595530">
    <property type="component" value="Unassembled WGS sequence"/>
</dbReference>
<evidence type="ECO:0000256" key="2">
    <source>
        <dbReference type="ARBA" id="ARBA00022692"/>
    </source>
</evidence>
<comment type="caution">
    <text evidence="5">Lacks conserved residue(s) required for the propagation of feature annotation.</text>
</comment>
<evidence type="ECO:0000313" key="6">
    <source>
        <dbReference type="EMBL" id="MFC3106632.1"/>
    </source>
</evidence>
<feature type="transmembrane region" description="Helical" evidence="5">
    <location>
        <begin position="183"/>
        <end position="201"/>
    </location>
</feature>
<keyword evidence="3 5" id="KW-1133">Transmembrane helix</keyword>
<sequence>MKFLFDLFPVLLFFVMFKWGEGHVDAAQSLAAQTMSGLVSGGIVTAAQAPILLATAVAIVASFAQIGYLLLRKRKVDGMLWVSLGIIGLLGTATIYFHNDTFIKWKPTVLYWVFAVSLCVSQVLFKKNLIRSAMEEQIHLPDPVWQRLGLAWTIFFFSMGFINLFVAFVLFKSNTAAWVNFKLFGGVGLFFAFVVGQSVYLSKYVEDSA</sequence>
<evidence type="ECO:0000256" key="1">
    <source>
        <dbReference type="ARBA" id="ARBA00022475"/>
    </source>
</evidence>
<evidence type="ECO:0000256" key="4">
    <source>
        <dbReference type="ARBA" id="ARBA00023136"/>
    </source>
</evidence>
<comment type="similarity">
    <text evidence="5">Belongs to the YciB family.</text>
</comment>
<comment type="caution">
    <text evidence="6">The sequence shown here is derived from an EMBL/GenBank/DDBJ whole genome shotgun (WGS) entry which is preliminary data.</text>
</comment>
<protein>
    <recommendedName>
        <fullName evidence="5">Inner membrane-spanning protein YciB</fullName>
    </recommendedName>
</protein>
<accession>A0ABV7EYI7</accession>
<gene>
    <name evidence="5" type="primary">yciB</name>
    <name evidence="6" type="ORF">ACFOFO_01425</name>
</gene>
<dbReference type="HAMAP" id="MF_00189">
    <property type="entry name" value="YciB"/>
    <property type="match status" value="1"/>
</dbReference>
<dbReference type="PANTHER" id="PTHR36917:SF1">
    <property type="entry name" value="INNER MEMBRANE-SPANNING PROTEIN YCIB"/>
    <property type="match status" value="1"/>
</dbReference>
<keyword evidence="1 5" id="KW-1003">Cell membrane</keyword>
<comment type="subcellular location">
    <subcellularLocation>
        <location evidence="5">Cell inner membrane</location>
        <topology evidence="5">Multi-pass membrane protein</topology>
    </subcellularLocation>
</comment>
<organism evidence="6 7">
    <name type="scientific">Undibacterium arcticum</name>
    <dbReference type="NCBI Taxonomy" id="1762892"/>
    <lineage>
        <taxon>Bacteria</taxon>
        <taxon>Pseudomonadati</taxon>
        <taxon>Pseudomonadota</taxon>
        <taxon>Betaproteobacteria</taxon>
        <taxon>Burkholderiales</taxon>
        <taxon>Oxalobacteraceae</taxon>
        <taxon>Undibacterium</taxon>
    </lineage>
</organism>
<feature type="transmembrane region" description="Helical" evidence="5">
    <location>
        <begin position="150"/>
        <end position="171"/>
    </location>
</feature>
<dbReference type="InterPro" id="IPR006008">
    <property type="entry name" value="YciB"/>
</dbReference>
<feature type="transmembrane region" description="Helical" evidence="5">
    <location>
        <begin position="78"/>
        <end position="97"/>
    </location>
</feature>
<dbReference type="PANTHER" id="PTHR36917">
    <property type="entry name" value="INTRACELLULAR SEPTATION PROTEIN A-RELATED"/>
    <property type="match status" value="1"/>
</dbReference>
<dbReference type="EMBL" id="JBHRTP010000003">
    <property type="protein sequence ID" value="MFC3106632.1"/>
    <property type="molecule type" value="Genomic_DNA"/>
</dbReference>
<reference evidence="7" key="1">
    <citation type="journal article" date="2019" name="Int. J. Syst. Evol. Microbiol.">
        <title>The Global Catalogue of Microorganisms (GCM) 10K type strain sequencing project: providing services to taxonomists for standard genome sequencing and annotation.</title>
        <authorList>
            <consortium name="The Broad Institute Genomics Platform"/>
            <consortium name="The Broad Institute Genome Sequencing Center for Infectious Disease"/>
            <person name="Wu L."/>
            <person name="Ma J."/>
        </authorList>
    </citation>
    <scope>NUCLEOTIDE SEQUENCE [LARGE SCALE GENOMIC DNA]</scope>
    <source>
        <strain evidence="7">KCTC 42986</strain>
    </source>
</reference>
<dbReference type="NCBIfam" id="NF001325">
    <property type="entry name" value="PRK00259.1-3"/>
    <property type="match status" value="1"/>
</dbReference>
<keyword evidence="5" id="KW-0997">Cell inner membrane</keyword>
<feature type="transmembrane region" description="Helical" evidence="5">
    <location>
        <begin position="47"/>
        <end position="71"/>
    </location>
</feature>
<keyword evidence="2 5" id="KW-0812">Transmembrane</keyword>
<proteinExistence type="inferred from homology"/>